<keyword evidence="2" id="KW-1185">Reference proteome</keyword>
<dbReference type="Proteomes" id="UP000631114">
    <property type="component" value="Unassembled WGS sequence"/>
</dbReference>
<protein>
    <submittedName>
        <fullName evidence="1">Uncharacterized protein</fullName>
    </submittedName>
</protein>
<dbReference type="AlphaFoldDB" id="A0A835I8D0"/>
<name>A0A835I8D0_9MAGN</name>
<reference evidence="1 2" key="1">
    <citation type="submission" date="2020-10" db="EMBL/GenBank/DDBJ databases">
        <title>The Coptis chinensis genome and diversification of protoberbering-type alkaloids.</title>
        <authorList>
            <person name="Wang B."/>
            <person name="Shu S."/>
            <person name="Song C."/>
            <person name="Liu Y."/>
        </authorList>
    </citation>
    <scope>NUCLEOTIDE SEQUENCE [LARGE SCALE GENOMIC DNA]</scope>
    <source>
        <strain evidence="1">HL-2020</strain>
        <tissue evidence="1">Leaf</tissue>
    </source>
</reference>
<dbReference type="OrthoDB" id="45571at2759"/>
<proteinExistence type="predicted"/>
<accession>A0A835I8D0</accession>
<dbReference type="EMBL" id="JADFTS010000003">
    <property type="protein sequence ID" value="KAF9614300.1"/>
    <property type="molecule type" value="Genomic_DNA"/>
</dbReference>
<dbReference type="PANTHER" id="PTHR35757">
    <property type="entry name" value="THERMOSOME SUBUNIT GAMMA"/>
    <property type="match status" value="1"/>
</dbReference>
<comment type="caution">
    <text evidence="1">The sequence shown here is derived from an EMBL/GenBank/DDBJ whole genome shotgun (WGS) entry which is preliminary data.</text>
</comment>
<dbReference type="PANTHER" id="PTHR35757:SF1">
    <property type="entry name" value="THERMOSOME SUBUNIT GAMMA"/>
    <property type="match status" value="1"/>
</dbReference>
<gene>
    <name evidence="1" type="ORF">IFM89_017280</name>
</gene>
<sequence length="458" mass="51032">MTTINIDSKSFGFETVVRSNSFKISEIGRKWKTSAVFKLDEAVWIVQVFRALGESGYDRGSWFKNTFNGRTITCFGKENKAGKYVLISAYFQVGKAKHLVVPEGRERSGWASFAVGLAKTTAGPSCRGAEQDRGMDRNLALTKVTKEVTFADMVRGRQNAPTSACSGTESITKYVAVCGLHSKLWNHKTFESLRKDIPGAKRVICIVSDQEGIIVEVEKGESFFSFARDMTLKSTKAMVQAVSLPQDLGPWRSKLLWASRVLPMPLVGLLVIGSVCADTESEPSDYPELEALARLDFGAAMKIFLAKRLTSEFTLVTAEVEEKSVIIGERNRVATEALWRSISEGNNRIAVLYGGGHMPDLGRRLREEFNLVPSRVQWVTAWSIRNRELESRSLPFLKTLARISGWPLNRYQTLALVIFSSVLALDLLFWELFFGTALNWISQAASDISHFVENSQGL</sequence>
<organism evidence="1 2">
    <name type="scientific">Coptis chinensis</name>
    <dbReference type="NCBI Taxonomy" id="261450"/>
    <lineage>
        <taxon>Eukaryota</taxon>
        <taxon>Viridiplantae</taxon>
        <taxon>Streptophyta</taxon>
        <taxon>Embryophyta</taxon>
        <taxon>Tracheophyta</taxon>
        <taxon>Spermatophyta</taxon>
        <taxon>Magnoliopsida</taxon>
        <taxon>Ranunculales</taxon>
        <taxon>Ranunculaceae</taxon>
        <taxon>Coptidoideae</taxon>
        <taxon>Coptis</taxon>
    </lineage>
</organism>
<evidence type="ECO:0000313" key="2">
    <source>
        <dbReference type="Proteomes" id="UP000631114"/>
    </source>
</evidence>
<evidence type="ECO:0000313" key="1">
    <source>
        <dbReference type="EMBL" id="KAF9614300.1"/>
    </source>
</evidence>